<dbReference type="GO" id="GO:0015288">
    <property type="term" value="F:porin activity"/>
    <property type="evidence" value="ECO:0007669"/>
    <property type="project" value="TreeGrafter"/>
</dbReference>
<dbReference type="GO" id="GO:1990281">
    <property type="term" value="C:efflux pump complex"/>
    <property type="evidence" value="ECO:0007669"/>
    <property type="project" value="TreeGrafter"/>
</dbReference>
<dbReference type="SUPFAM" id="SSF56954">
    <property type="entry name" value="Outer membrane efflux proteins (OEP)"/>
    <property type="match status" value="1"/>
</dbReference>
<evidence type="ECO:0000256" key="3">
    <source>
        <dbReference type="ARBA" id="ARBA00022452"/>
    </source>
</evidence>
<evidence type="ECO:0000313" key="7">
    <source>
        <dbReference type="EMBL" id="SVA05999.1"/>
    </source>
</evidence>
<organism evidence="7">
    <name type="scientific">marine metagenome</name>
    <dbReference type="NCBI Taxonomy" id="408172"/>
    <lineage>
        <taxon>unclassified sequences</taxon>
        <taxon>metagenomes</taxon>
        <taxon>ecological metagenomes</taxon>
    </lineage>
</organism>
<dbReference type="PANTHER" id="PTHR30026:SF20">
    <property type="entry name" value="OUTER MEMBRANE PROTEIN TOLC"/>
    <property type="match status" value="1"/>
</dbReference>
<gene>
    <name evidence="7" type="ORF">METZ01_LOCUS58853</name>
</gene>
<dbReference type="GO" id="GO:0015562">
    <property type="term" value="F:efflux transmembrane transporter activity"/>
    <property type="evidence" value="ECO:0007669"/>
    <property type="project" value="InterPro"/>
</dbReference>
<evidence type="ECO:0008006" key="8">
    <source>
        <dbReference type="Google" id="ProtNLM"/>
    </source>
</evidence>
<dbReference type="EMBL" id="UINC01003400">
    <property type="protein sequence ID" value="SVA05999.1"/>
    <property type="molecule type" value="Genomic_DNA"/>
</dbReference>
<dbReference type="PANTHER" id="PTHR30026">
    <property type="entry name" value="OUTER MEMBRANE PROTEIN TOLC"/>
    <property type="match status" value="1"/>
</dbReference>
<proteinExistence type="predicted"/>
<dbReference type="Pfam" id="PF02321">
    <property type="entry name" value="OEP"/>
    <property type="match status" value="1"/>
</dbReference>
<keyword evidence="2" id="KW-0813">Transport</keyword>
<comment type="subcellular location">
    <subcellularLocation>
        <location evidence="1">Cell outer membrane</location>
    </subcellularLocation>
</comment>
<dbReference type="AlphaFoldDB" id="A0A381SR74"/>
<dbReference type="GO" id="GO:0009279">
    <property type="term" value="C:cell outer membrane"/>
    <property type="evidence" value="ECO:0007669"/>
    <property type="project" value="UniProtKB-SubCell"/>
</dbReference>
<sequence length="444" mass="50549">MRPKAMVLLLVFGLTIQAISLGAYAAEVVVPGRLPEPLSLQDVLSFFDADHPSLVSARTRVDLAVNRLERARSSYGWTAYADLQPRLASKSARPGHDFDDDSRYGIVVRKRLTDFGRSDSRQTSAVAALDSERQEYALERHLHQVELMRRFFAVILADRHFQVADEKLAMDFIRFKRARDRYQRFAEHTEVKVKELETIYTETLTTRTRRDLVRKQTRHALALAMGRPGELSRQLLMPDLSAYDSRVLPSYEELLEAGLDSAPSIKAARQRIEAARAAVRAAQRLTTPVLTAELEARTYAQELSSGRDDYRATLKFKVPIIDGRRLNQGEVSDAQVRLERAEAELTSREYALRLNLLELLHGLEINKLEHNAATVREDYRSIYQDKSRTLYELEMKSDLGDAQAKVAEAIWMSIKVGFEKVVLWAELDAILGRPLLLAERREGQ</sequence>
<evidence type="ECO:0000256" key="6">
    <source>
        <dbReference type="ARBA" id="ARBA00023237"/>
    </source>
</evidence>
<evidence type="ECO:0000256" key="4">
    <source>
        <dbReference type="ARBA" id="ARBA00022692"/>
    </source>
</evidence>
<protein>
    <recommendedName>
        <fullName evidence="8">TolC family protein</fullName>
    </recommendedName>
</protein>
<evidence type="ECO:0000256" key="1">
    <source>
        <dbReference type="ARBA" id="ARBA00004442"/>
    </source>
</evidence>
<evidence type="ECO:0000256" key="5">
    <source>
        <dbReference type="ARBA" id="ARBA00023136"/>
    </source>
</evidence>
<dbReference type="Gene3D" id="1.20.1600.10">
    <property type="entry name" value="Outer membrane efflux proteins (OEP)"/>
    <property type="match status" value="1"/>
</dbReference>
<dbReference type="InterPro" id="IPR051906">
    <property type="entry name" value="TolC-like"/>
</dbReference>
<accession>A0A381SR74</accession>
<keyword evidence="3" id="KW-1134">Transmembrane beta strand</keyword>
<dbReference type="InterPro" id="IPR003423">
    <property type="entry name" value="OMP_efflux"/>
</dbReference>
<reference evidence="7" key="1">
    <citation type="submission" date="2018-05" db="EMBL/GenBank/DDBJ databases">
        <authorList>
            <person name="Lanie J.A."/>
            <person name="Ng W.-L."/>
            <person name="Kazmierczak K.M."/>
            <person name="Andrzejewski T.M."/>
            <person name="Davidsen T.M."/>
            <person name="Wayne K.J."/>
            <person name="Tettelin H."/>
            <person name="Glass J.I."/>
            <person name="Rusch D."/>
            <person name="Podicherti R."/>
            <person name="Tsui H.-C.T."/>
            <person name="Winkler M.E."/>
        </authorList>
    </citation>
    <scope>NUCLEOTIDE SEQUENCE</scope>
</reference>
<keyword evidence="5" id="KW-0472">Membrane</keyword>
<keyword evidence="4" id="KW-0812">Transmembrane</keyword>
<keyword evidence="6" id="KW-0998">Cell outer membrane</keyword>
<evidence type="ECO:0000256" key="2">
    <source>
        <dbReference type="ARBA" id="ARBA00022448"/>
    </source>
</evidence>
<name>A0A381SR74_9ZZZZ</name>